<protein>
    <recommendedName>
        <fullName evidence="3">Reverse transcriptase Ty1/copia-type domain-containing protein</fullName>
    </recommendedName>
</protein>
<dbReference type="AlphaFoldDB" id="A0A5C7HAP9"/>
<accession>A0A5C7HAP9</accession>
<comment type="caution">
    <text evidence="1">The sequence shown here is derived from an EMBL/GenBank/DDBJ whole genome shotgun (WGS) entry which is preliminary data.</text>
</comment>
<reference evidence="2" key="1">
    <citation type="journal article" date="2019" name="Gigascience">
        <title>De novo genome assembly of the endangered Acer yangbiense, a plant species with extremely small populations endemic to Yunnan Province, China.</title>
        <authorList>
            <person name="Yang J."/>
            <person name="Wariss H.M."/>
            <person name="Tao L."/>
            <person name="Zhang R."/>
            <person name="Yun Q."/>
            <person name="Hollingsworth P."/>
            <person name="Dao Z."/>
            <person name="Luo G."/>
            <person name="Guo H."/>
            <person name="Ma Y."/>
            <person name="Sun W."/>
        </authorList>
    </citation>
    <scope>NUCLEOTIDE SEQUENCE [LARGE SCALE GENOMIC DNA]</scope>
    <source>
        <strain evidence="2">cv. Malutang</strain>
    </source>
</reference>
<dbReference type="CDD" id="cd09272">
    <property type="entry name" value="RNase_HI_RT_Ty1"/>
    <property type="match status" value="1"/>
</dbReference>
<evidence type="ECO:0000313" key="2">
    <source>
        <dbReference type="Proteomes" id="UP000323000"/>
    </source>
</evidence>
<sequence length="205" mass="23145">MRRVDGVFMSQKKYVLEVLECFGMDKSNFVHIPIIPVCYKKGGNKELITYTDSDYAGDLDDRKSTSVYVFLMSSGAMSWSSKKQPVVTLSTTKAAFIAAASYACQAVWLRRVLEKLGLTQGNSTTVFCDSSSAIKLSKNPVMRGRSKHIDMRFHFLRELTKIWTVKIIHCNTQEQVADVMTKPLKLEAFKKLRDLLGVHPEPVVN</sequence>
<dbReference type="PANTHER" id="PTHR11439">
    <property type="entry name" value="GAG-POL-RELATED RETROTRANSPOSON"/>
    <property type="match status" value="1"/>
</dbReference>
<name>A0A5C7HAP9_9ROSI</name>
<dbReference type="EMBL" id="VAHF01000009">
    <property type="protein sequence ID" value="TXG53998.1"/>
    <property type="molecule type" value="Genomic_DNA"/>
</dbReference>
<dbReference type="PANTHER" id="PTHR11439:SF517">
    <property type="entry name" value="CYSTEINE-RICH RLK (RECEPTOR-LIKE PROTEIN KINASE) 8"/>
    <property type="match status" value="1"/>
</dbReference>
<dbReference type="OrthoDB" id="1721964at2759"/>
<organism evidence="1 2">
    <name type="scientific">Acer yangbiense</name>
    <dbReference type="NCBI Taxonomy" id="1000413"/>
    <lineage>
        <taxon>Eukaryota</taxon>
        <taxon>Viridiplantae</taxon>
        <taxon>Streptophyta</taxon>
        <taxon>Embryophyta</taxon>
        <taxon>Tracheophyta</taxon>
        <taxon>Spermatophyta</taxon>
        <taxon>Magnoliopsida</taxon>
        <taxon>eudicotyledons</taxon>
        <taxon>Gunneridae</taxon>
        <taxon>Pentapetalae</taxon>
        <taxon>rosids</taxon>
        <taxon>malvids</taxon>
        <taxon>Sapindales</taxon>
        <taxon>Sapindaceae</taxon>
        <taxon>Hippocastanoideae</taxon>
        <taxon>Acereae</taxon>
        <taxon>Acer</taxon>
    </lineage>
</organism>
<evidence type="ECO:0000313" key="1">
    <source>
        <dbReference type="EMBL" id="TXG53998.1"/>
    </source>
</evidence>
<keyword evidence="2" id="KW-1185">Reference proteome</keyword>
<evidence type="ECO:0008006" key="3">
    <source>
        <dbReference type="Google" id="ProtNLM"/>
    </source>
</evidence>
<gene>
    <name evidence="1" type="ORF">EZV62_019254</name>
</gene>
<dbReference type="Proteomes" id="UP000323000">
    <property type="component" value="Chromosome 9"/>
</dbReference>
<proteinExistence type="predicted"/>